<feature type="active site" description="Schiff-base intermediate with substrate" evidence="4">
    <location>
        <position position="133"/>
    </location>
</feature>
<proteinExistence type="inferred from homology"/>
<dbReference type="HAMAP" id="MF_00214">
    <property type="entry name" value="AroD"/>
    <property type="match status" value="1"/>
</dbReference>
<keyword evidence="2 4" id="KW-0456">Lyase</keyword>
<feature type="binding site" evidence="4">
    <location>
        <position position="57"/>
    </location>
    <ligand>
        <name>3-dehydroquinate</name>
        <dbReference type="ChEBI" id="CHEBI:32364"/>
    </ligand>
</feature>
<reference evidence="5 6" key="1">
    <citation type="submission" date="2020-02" db="EMBL/GenBank/DDBJ databases">
        <title>Comparative genome analysis reveals the metabolism and evolution of the thermophilic archaeal genus Metallosphaera.</title>
        <authorList>
            <person name="Jiang C."/>
        </authorList>
    </citation>
    <scope>NUCLEOTIDE SEQUENCE [LARGE SCALE GENOMIC DNA]</scope>
    <source>
        <strain evidence="5 6">Ric-A</strain>
    </source>
</reference>
<keyword evidence="3 4" id="KW-0704">Schiff base</keyword>
<evidence type="ECO:0000256" key="1">
    <source>
        <dbReference type="ARBA" id="ARBA00001864"/>
    </source>
</evidence>
<dbReference type="GO" id="GO:0009073">
    <property type="term" value="P:aromatic amino acid family biosynthetic process"/>
    <property type="evidence" value="ECO:0007669"/>
    <property type="project" value="UniProtKB-KW"/>
</dbReference>
<feature type="binding site" evidence="4">
    <location>
        <position position="167"/>
    </location>
    <ligand>
        <name>3-dehydroquinate</name>
        <dbReference type="ChEBI" id="CHEBI:32364"/>
    </ligand>
</feature>
<dbReference type="GO" id="GO:0009423">
    <property type="term" value="P:chorismate biosynthetic process"/>
    <property type="evidence" value="ECO:0007669"/>
    <property type="project" value="UniProtKB-UniRule"/>
</dbReference>
<dbReference type="InterPro" id="IPR013785">
    <property type="entry name" value="Aldolase_TIM"/>
</dbReference>
<comment type="pathway">
    <text evidence="4">Metabolic intermediate biosynthesis; chorismate biosynthesis; chorismate from D-erythrose 4-phosphate and phosphoenolpyruvate: step 3/7.</text>
</comment>
<organism evidence="5 6">
    <name type="scientific">Metallosphaera tengchongensis</name>
    <dbReference type="NCBI Taxonomy" id="1532350"/>
    <lineage>
        <taxon>Archaea</taxon>
        <taxon>Thermoproteota</taxon>
        <taxon>Thermoprotei</taxon>
        <taxon>Sulfolobales</taxon>
        <taxon>Sulfolobaceae</taxon>
        <taxon>Metallosphaera</taxon>
    </lineage>
</organism>
<keyword evidence="6" id="KW-1185">Reference proteome</keyword>
<dbReference type="AlphaFoldDB" id="A0A6N0P020"/>
<keyword evidence="4" id="KW-0057">Aromatic amino acid biosynthesis</keyword>
<feature type="binding site" evidence="4">
    <location>
        <begin position="30"/>
        <end position="32"/>
    </location>
    <ligand>
        <name>3-dehydroquinate</name>
        <dbReference type="ChEBI" id="CHEBI:32364"/>
    </ligand>
</feature>
<dbReference type="EMBL" id="CP049074">
    <property type="protein sequence ID" value="QKR00958.1"/>
    <property type="molecule type" value="Genomic_DNA"/>
</dbReference>
<evidence type="ECO:0000313" key="5">
    <source>
        <dbReference type="EMBL" id="QKR00958.1"/>
    </source>
</evidence>
<dbReference type="CDD" id="cd00502">
    <property type="entry name" value="DHQase_I"/>
    <property type="match status" value="1"/>
</dbReference>
<gene>
    <name evidence="4" type="primary">aroD</name>
    <name evidence="5" type="ORF">GWK48_02800</name>
</gene>
<dbReference type="GO" id="GO:0008652">
    <property type="term" value="P:amino acid biosynthetic process"/>
    <property type="evidence" value="ECO:0007669"/>
    <property type="project" value="UniProtKB-KW"/>
</dbReference>
<accession>A0A6N0P020</accession>
<dbReference type="InterPro" id="IPR001381">
    <property type="entry name" value="DHquinase_I"/>
</dbReference>
<sequence length="208" mass="24106">MLRPLIVASLPILRREDLKKVQDVDADFVELRLDYLRERVEPTELAYLKGKVIVTLRDRNEGGVGNIDHDEKEAFLKKLFDLGVMYDVEESFLRKRKVPYEGQVVSAHYFSRLPDKEEVDQIFSRFKQAYTVKVAVSNLPGYRETLAYISEKPNATFMPMNVKPMERLAFALLGSKLLYTYVEAPTAQGQMNYKEAKRLLDFLFENGK</sequence>
<dbReference type="OrthoDB" id="34329at2157"/>
<feature type="active site" description="Proton donor/acceptor" evidence="4">
    <location>
        <position position="108"/>
    </location>
</feature>
<dbReference type="SUPFAM" id="SSF51569">
    <property type="entry name" value="Aldolase"/>
    <property type="match status" value="1"/>
</dbReference>
<dbReference type="Proteomes" id="UP000509301">
    <property type="component" value="Chromosome"/>
</dbReference>
<dbReference type="GO" id="GO:0003855">
    <property type="term" value="F:3-dehydroquinate dehydratase activity"/>
    <property type="evidence" value="ECO:0007669"/>
    <property type="project" value="UniProtKB-UniRule"/>
</dbReference>
<dbReference type="NCBIfam" id="NF010091">
    <property type="entry name" value="PRK13576.1"/>
    <property type="match status" value="1"/>
</dbReference>
<dbReference type="Gene3D" id="3.20.20.70">
    <property type="entry name" value="Aldolase class I"/>
    <property type="match status" value="1"/>
</dbReference>
<evidence type="ECO:0000256" key="4">
    <source>
        <dbReference type="HAMAP-Rule" id="MF_00214"/>
    </source>
</evidence>
<name>A0A6N0P020_9CREN</name>
<comment type="catalytic activity">
    <reaction evidence="1 4">
        <text>3-dehydroquinate = 3-dehydroshikimate + H2O</text>
        <dbReference type="Rhea" id="RHEA:21096"/>
        <dbReference type="ChEBI" id="CHEBI:15377"/>
        <dbReference type="ChEBI" id="CHEBI:16630"/>
        <dbReference type="ChEBI" id="CHEBI:32364"/>
        <dbReference type="EC" id="4.2.1.10"/>
    </reaction>
</comment>
<feature type="binding site" evidence="4">
    <location>
        <position position="9"/>
    </location>
    <ligand>
        <name>3-dehydroquinate</name>
        <dbReference type="ChEBI" id="CHEBI:32364"/>
    </ligand>
</feature>
<dbReference type="Pfam" id="PF01487">
    <property type="entry name" value="DHquinase_I"/>
    <property type="match status" value="1"/>
</dbReference>
<feature type="binding site" evidence="4">
    <location>
        <position position="186"/>
    </location>
    <ligand>
        <name>3-dehydroquinate</name>
        <dbReference type="ChEBI" id="CHEBI:32364"/>
    </ligand>
</feature>
<keyword evidence="4" id="KW-0028">Amino-acid biosynthesis</keyword>
<dbReference type="PANTHER" id="PTHR43699">
    <property type="entry name" value="3-DEHYDROQUINATE DEHYDRATASE"/>
    <property type="match status" value="1"/>
</dbReference>
<evidence type="ECO:0000313" key="6">
    <source>
        <dbReference type="Proteomes" id="UP000509301"/>
    </source>
</evidence>
<dbReference type="InterPro" id="IPR050146">
    <property type="entry name" value="Type-I_3-dehydroquinase"/>
</dbReference>
<dbReference type="GO" id="GO:0046279">
    <property type="term" value="P:3,4-dihydroxybenzoate biosynthetic process"/>
    <property type="evidence" value="ECO:0007669"/>
    <property type="project" value="TreeGrafter"/>
</dbReference>
<dbReference type="EC" id="4.2.1.10" evidence="4"/>
<comment type="similarity">
    <text evidence="4">Belongs to the type-I 3-dehydroquinase family.</text>
</comment>
<dbReference type="UniPathway" id="UPA00053">
    <property type="reaction ID" value="UER00086"/>
</dbReference>
<dbReference type="KEGG" id="mten:GWK48_02800"/>
<protein>
    <recommendedName>
        <fullName evidence="4">3-dehydroquinate dehydratase</fullName>
        <shortName evidence="4">3-dehydroquinase</shortName>
        <ecNumber evidence="4">4.2.1.10</ecNumber>
    </recommendedName>
    <alternativeName>
        <fullName evidence="4">Type I DHQase</fullName>
    </alternativeName>
    <alternativeName>
        <fullName evidence="4">Type I dehydroquinase</fullName>
        <shortName evidence="4">DHQ1</shortName>
    </alternativeName>
</protein>
<feature type="binding site" evidence="4">
    <location>
        <position position="190"/>
    </location>
    <ligand>
        <name>3-dehydroquinate</name>
        <dbReference type="ChEBI" id="CHEBI:32364"/>
    </ligand>
</feature>
<dbReference type="PANTHER" id="PTHR43699:SF1">
    <property type="entry name" value="3-DEHYDROQUINATE DEHYDRATASE"/>
    <property type="match status" value="1"/>
</dbReference>
<comment type="subunit">
    <text evidence="4">Homodimer.</text>
</comment>
<comment type="function">
    <text evidence="4">Involved in the third step of the chorismate pathway, which leads to the biosynthesis of aromatic amino acids. Catalyzes the cis-dehydration of 3-dehydroquinate (DHQ) and introduces the first double bond of the aromatic ring to yield 3-dehydroshikimate.</text>
</comment>
<evidence type="ECO:0000256" key="2">
    <source>
        <dbReference type="ARBA" id="ARBA00023239"/>
    </source>
</evidence>
<evidence type="ECO:0000256" key="3">
    <source>
        <dbReference type="ARBA" id="ARBA00023270"/>
    </source>
</evidence>